<comment type="caution">
    <text evidence="1">The sequence shown here is derived from an EMBL/GenBank/DDBJ whole genome shotgun (WGS) entry which is preliminary data.</text>
</comment>
<gene>
    <name evidence="1" type="ORF">LOY88_004010</name>
</gene>
<protein>
    <submittedName>
        <fullName evidence="1">Uncharacterized protein</fullName>
    </submittedName>
</protein>
<proteinExistence type="predicted"/>
<name>A0ACB8UV86_9EURO</name>
<accession>A0ACB8UV86</accession>
<dbReference type="EMBL" id="JALBCA010000056">
    <property type="protein sequence ID" value="KAI2385629.1"/>
    <property type="molecule type" value="Genomic_DNA"/>
</dbReference>
<sequence>MTYPILNFTLKPITVKAQPITLQTFLPYGTLVESPLPNKLVAAPVNPPHLQSISAEPTLVNQGYAIKYSPISPVQNSYESRRSDRQAASPCMSLFCCFPRKLRISNLSPATFFFDVGILERHPFSSQTFIPLSAGFGRSGKECANDHLSSGTPQNISTLYLVIVAPSLGGQTAAATLKVDGHVKSVVVQEPPDMSNLCAFIVHPDQAVTYSAGTWHSPMVVLGDSKIDFVVFQFLNGVAEEDCQTVAFDEAVTVRVESRQLGQGTLAKL</sequence>
<reference evidence="1" key="1">
    <citation type="journal article" date="2022" name="bioRxiv">
        <title>Population genetic analysis of Ophidiomyces ophidiicola, the causative agent of snake fungal disease, indicates recent introductions to the USA.</title>
        <authorList>
            <person name="Ladner J.T."/>
            <person name="Palmer J.M."/>
            <person name="Ettinger C.L."/>
            <person name="Stajich J.E."/>
            <person name="Farrell T.M."/>
            <person name="Glorioso B.M."/>
            <person name="Lawson B."/>
            <person name="Price S.J."/>
            <person name="Stengle A.G."/>
            <person name="Grear D.A."/>
            <person name="Lorch J.M."/>
        </authorList>
    </citation>
    <scope>NUCLEOTIDE SEQUENCE</scope>
    <source>
        <strain evidence="1">NWHC 24266-5</strain>
    </source>
</reference>
<organism evidence="1">
    <name type="scientific">Ophidiomyces ophidiicola</name>
    <dbReference type="NCBI Taxonomy" id="1387563"/>
    <lineage>
        <taxon>Eukaryota</taxon>
        <taxon>Fungi</taxon>
        <taxon>Dikarya</taxon>
        <taxon>Ascomycota</taxon>
        <taxon>Pezizomycotina</taxon>
        <taxon>Eurotiomycetes</taxon>
        <taxon>Eurotiomycetidae</taxon>
        <taxon>Onygenales</taxon>
        <taxon>Onygenaceae</taxon>
        <taxon>Ophidiomyces</taxon>
    </lineage>
</organism>
<evidence type="ECO:0000313" key="1">
    <source>
        <dbReference type="EMBL" id="KAI2385629.1"/>
    </source>
</evidence>